<accession>A0A1B7LDK0</accession>
<dbReference type="InterPro" id="IPR015856">
    <property type="entry name" value="ABC_transpr_CbiO/EcfA_su"/>
</dbReference>
<keyword evidence="3 8" id="KW-1003">Cell membrane</keyword>
<protein>
    <recommendedName>
        <fullName evidence="8">Energy-coupling factor transporter ATP-binding protein EcfA2</fullName>
        <ecNumber evidence="8">7.-.-.-</ecNumber>
    </recommendedName>
</protein>
<dbReference type="AlphaFoldDB" id="A0A1B7LDK0"/>
<keyword evidence="2 8" id="KW-0813">Transport</keyword>
<dbReference type="OrthoDB" id="9784332at2"/>
<evidence type="ECO:0000256" key="4">
    <source>
        <dbReference type="ARBA" id="ARBA00022741"/>
    </source>
</evidence>
<gene>
    <name evidence="10" type="ORF">A6M21_11575</name>
</gene>
<dbReference type="FunFam" id="3.40.50.300:FF:000224">
    <property type="entry name" value="Energy-coupling factor transporter ATP-binding protein EcfA"/>
    <property type="match status" value="1"/>
</dbReference>
<comment type="similarity">
    <text evidence="8">Belongs to the ABC transporter superfamily. Energy-coupling factor EcfA family.</text>
</comment>
<dbReference type="PROSITE" id="PS50893">
    <property type="entry name" value="ABC_TRANSPORTER_2"/>
    <property type="match status" value="1"/>
</dbReference>
<dbReference type="RefSeq" id="WP_066669013.1">
    <property type="nucleotide sequence ID" value="NZ_LYVF01000167.1"/>
</dbReference>
<proteinExistence type="inferred from homology"/>
<comment type="subcellular location">
    <subcellularLocation>
        <location evidence="1 8">Cell membrane</location>
        <topology evidence="1 8">Peripheral membrane protein</topology>
    </subcellularLocation>
</comment>
<evidence type="ECO:0000313" key="11">
    <source>
        <dbReference type="Proteomes" id="UP000078532"/>
    </source>
</evidence>
<dbReference type="CDD" id="cd03225">
    <property type="entry name" value="ABC_cobalt_CbiO_domain1"/>
    <property type="match status" value="1"/>
</dbReference>
<comment type="subunit">
    <text evidence="8">Forms a stable energy-coupling factor (ECF) transporter complex composed of 2 membrane-embedded substrate-binding proteins (S component), 2 ATP-binding proteins (A component) and 2 transmembrane proteins (T component).</text>
</comment>
<comment type="function">
    <text evidence="8">ATP-binding (A) component of a common energy-coupling factor (ECF) ABC-transporter complex.</text>
</comment>
<sequence length="283" mass="31288">MITVNNLTHIYAPGTPLETISLRNINLQISRGEFVALAGPTGSGKSTLAQHFNGLLLPSAGCVLVNGMDTRDKKKRRELWRTVGLVFQYPEQQLFEENVFAEVAFGPRNMGLDRREVERRVRRALEMTGLEYDTVKSMSPFMLSGGQQRRVALAGILAVEPPVLVLDEPAAGLDPAGRRHLLEQIKAWQLSRGTTVILITHNMEDAARYADRMVVLLKGEKWREGTPRQIFGQPEGLHEAGLDLPLPAGVMFGLKEKGLAVRCDTLTLDEAEQEIKTVLPGGK</sequence>
<keyword evidence="7 8" id="KW-0472">Membrane</keyword>
<evidence type="ECO:0000256" key="3">
    <source>
        <dbReference type="ARBA" id="ARBA00022475"/>
    </source>
</evidence>
<evidence type="ECO:0000256" key="5">
    <source>
        <dbReference type="ARBA" id="ARBA00022840"/>
    </source>
</evidence>
<evidence type="ECO:0000256" key="1">
    <source>
        <dbReference type="ARBA" id="ARBA00004202"/>
    </source>
</evidence>
<organism evidence="10 11">
    <name type="scientific">Desulfotomaculum copahuensis</name>
    <dbReference type="NCBI Taxonomy" id="1838280"/>
    <lineage>
        <taxon>Bacteria</taxon>
        <taxon>Bacillati</taxon>
        <taxon>Bacillota</taxon>
        <taxon>Clostridia</taxon>
        <taxon>Eubacteriales</taxon>
        <taxon>Desulfotomaculaceae</taxon>
        <taxon>Desulfotomaculum</taxon>
    </lineage>
</organism>
<dbReference type="NCBIfam" id="TIGR04521">
    <property type="entry name" value="ECF_ATPase_2"/>
    <property type="match status" value="1"/>
</dbReference>
<dbReference type="PANTHER" id="PTHR43553">
    <property type="entry name" value="HEAVY METAL TRANSPORTER"/>
    <property type="match status" value="1"/>
</dbReference>
<dbReference type="InterPro" id="IPR003593">
    <property type="entry name" value="AAA+_ATPase"/>
</dbReference>
<feature type="domain" description="ABC transporter" evidence="9">
    <location>
        <begin position="2"/>
        <end position="243"/>
    </location>
</feature>
<evidence type="ECO:0000256" key="2">
    <source>
        <dbReference type="ARBA" id="ARBA00022448"/>
    </source>
</evidence>
<dbReference type="GO" id="GO:0042626">
    <property type="term" value="F:ATPase-coupled transmembrane transporter activity"/>
    <property type="evidence" value="ECO:0007669"/>
    <property type="project" value="TreeGrafter"/>
</dbReference>
<keyword evidence="6" id="KW-1278">Translocase</keyword>
<dbReference type="InterPro" id="IPR050095">
    <property type="entry name" value="ECF_ABC_transporter_ATP-bd"/>
</dbReference>
<dbReference type="Pfam" id="PF00005">
    <property type="entry name" value="ABC_tran"/>
    <property type="match status" value="1"/>
</dbReference>
<dbReference type="STRING" id="1838280.A6M21_11575"/>
<dbReference type="InterPro" id="IPR003439">
    <property type="entry name" value="ABC_transporter-like_ATP-bd"/>
</dbReference>
<dbReference type="EMBL" id="LYVF01000167">
    <property type="protein sequence ID" value="OAT81174.1"/>
    <property type="molecule type" value="Genomic_DNA"/>
</dbReference>
<dbReference type="GO" id="GO:0016887">
    <property type="term" value="F:ATP hydrolysis activity"/>
    <property type="evidence" value="ECO:0007669"/>
    <property type="project" value="InterPro"/>
</dbReference>
<dbReference type="Gene3D" id="3.40.50.300">
    <property type="entry name" value="P-loop containing nucleotide triphosphate hydrolases"/>
    <property type="match status" value="1"/>
</dbReference>
<comment type="caution">
    <text evidence="10">The sequence shown here is derived from an EMBL/GenBank/DDBJ whole genome shotgun (WGS) entry which is preliminary data.</text>
</comment>
<name>A0A1B7LDK0_9FIRM</name>
<dbReference type="SUPFAM" id="SSF52540">
    <property type="entry name" value="P-loop containing nucleoside triphosphate hydrolases"/>
    <property type="match status" value="1"/>
</dbReference>
<keyword evidence="4 8" id="KW-0547">Nucleotide-binding</keyword>
<dbReference type="InterPro" id="IPR017871">
    <property type="entry name" value="ABC_transporter-like_CS"/>
</dbReference>
<evidence type="ECO:0000256" key="7">
    <source>
        <dbReference type="ARBA" id="ARBA00023136"/>
    </source>
</evidence>
<keyword evidence="11" id="KW-1185">Reference proteome</keyword>
<evidence type="ECO:0000256" key="6">
    <source>
        <dbReference type="ARBA" id="ARBA00022967"/>
    </source>
</evidence>
<dbReference type="InterPro" id="IPR027417">
    <property type="entry name" value="P-loop_NTPase"/>
</dbReference>
<dbReference type="PROSITE" id="PS00211">
    <property type="entry name" value="ABC_TRANSPORTER_1"/>
    <property type="match status" value="1"/>
</dbReference>
<dbReference type="Proteomes" id="UP000078532">
    <property type="component" value="Unassembled WGS sequence"/>
</dbReference>
<dbReference type="GO" id="GO:0043190">
    <property type="term" value="C:ATP-binding cassette (ABC) transporter complex"/>
    <property type="evidence" value="ECO:0007669"/>
    <property type="project" value="TreeGrafter"/>
</dbReference>
<dbReference type="GO" id="GO:0005524">
    <property type="term" value="F:ATP binding"/>
    <property type="evidence" value="ECO:0007669"/>
    <property type="project" value="UniProtKB-UniRule"/>
</dbReference>
<dbReference type="InterPro" id="IPR030946">
    <property type="entry name" value="EcfA2"/>
</dbReference>
<evidence type="ECO:0000313" key="10">
    <source>
        <dbReference type="EMBL" id="OAT81174.1"/>
    </source>
</evidence>
<evidence type="ECO:0000256" key="8">
    <source>
        <dbReference type="RuleBase" id="RU365104"/>
    </source>
</evidence>
<dbReference type="EC" id="7.-.-.-" evidence="8"/>
<dbReference type="SMART" id="SM00382">
    <property type="entry name" value="AAA"/>
    <property type="match status" value="1"/>
</dbReference>
<dbReference type="PANTHER" id="PTHR43553:SF27">
    <property type="entry name" value="ENERGY-COUPLING FACTOR TRANSPORTER ATP-BINDING PROTEIN ECFA2"/>
    <property type="match status" value="1"/>
</dbReference>
<keyword evidence="5 8" id="KW-0067">ATP-binding</keyword>
<reference evidence="10 11" key="1">
    <citation type="submission" date="2016-04" db="EMBL/GenBank/DDBJ databases">
        <authorList>
            <person name="Evans L.H."/>
            <person name="Alamgir A."/>
            <person name="Owens N."/>
            <person name="Weber N.D."/>
            <person name="Virtaneva K."/>
            <person name="Barbian K."/>
            <person name="Babar A."/>
            <person name="Rosenke K."/>
        </authorList>
    </citation>
    <scope>NUCLEOTIDE SEQUENCE [LARGE SCALE GENOMIC DNA]</scope>
    <source>
        <strain evidence="10 11">LMa1</strain>
    </source>
</reference>
<evidence type="ECO:0000259" key="9">
    <source>
        <dbReference type="PROSITE" id="PS50893"/>
    </source>
</evidence>